<evidence type="ECO:0000313" key="3">
    <source>
        <dbReference type="Proteomes" id="UP000217676"/>
    </source>
</evidence>
<keyword evidence="3" id="KW-1185">Reference proteome</keyword>
<dbReference type="KEGG" id="slau:SLA_2119"/>
<gene>
    <name evidence="2" type="ORF">SLA_2119</name>
</gene>
<proteinExistence type="predicted"/>
<accession>A0A160NYR6</accession>
<reference evidence="2 3" key="1">
    <citation type="journal article" date="2016" name="Genome Announc.">
        <title>Complete Genome Sequence of Thiostrepton-Producing Streptomyces laurentii ATCC 31255.</title>
        <authorList>
            <person name="Doi K."/>
            <person name="Fujino Y."/>
            <person name="Nagayoshi Y."/>
            <person name="Ohshima T."/>
            <person name="Ogata S."/>
        </authorList>
    </citation>
    <scope>NUCLEOTIDE SEQUENCE [LARGE SCALE GENOMIC DNA]</scope>
    <source>
        <strain evidence="2 3">ATCC 31255</strain>
    </source>
</reference>
<evidence type="ECO:0000256" key="1">
    <source>
        <dbReference type="SAM" id="MobiDB-lite"/>
    </source>
</evidence>
<dbReference type="Proteomes" id="UP000217676">
    <property type="component" value="Chromosome"/>
</dbReference>
<evidence type="ECO:0000313" key="2">
    <source>
        <dbReference type="EMBL" id="BAU83053.1"/>
    </source>
</evidence>
<protein>
    <submittedName>
        <fullName evidence="2">Uncharacterized protein</fullName>
    </submittedName>
</protein>
<feature type="region of interest" description="Disordered" evidence="1">
    <location>
        <begin position="1"/>
        <end position="80"/>
    </location>
</feature>
<dbReference type="EMBL" id="AP017424">
    <property type="protein sequence ID" value="BAU83053.1"/>
    <property type="molecule type" value="Genomic_DNA"/>
</dbReference>
<dbReference type="AlphaFoldDB" id="A0A160NYR6"/>
<sequence>MRSASPSFWVRSTMPSSRNRLMRPFSRMRPALPAGAGGQRGSPGRAGQDRGRGYEPRTPQTGETAAGAMAEPPKTTALRA</sequence>
<name>A0A160NYR6_STRLU</name>
<organism evidence="2 3">
    <name type="scientific">Streptomyces laurentii</name>
    <dbReference type="NCBI Taxonomy" id="39478"/>
    <lineage>
        <taxon>Bacteria</taxon>
        <taxon>Bacillati</taxon>
        <taxon>Actinomycetota</taxon>
        <taxon>Actinomycetes</taxon>
        <taxon>Kitasatosporales</taxon>
        <taxon>Streptomycetaceae</taxon>
        <taxon>Streptomyces</taxon>
    </lineage>
</organism>